<dbReference type="EMBL" id="SJPW01000006">
    <property type="protein sequence ID" value="TWU48521.1"/>
    <property type="molecule type" value="Genomic_DNA"/>
</dbReference>
<evidence type="ECO:0000313" key="4">
    <source>
        <dbReference type="Proteomes" id="UP000318288"/>
    </source>
</evidence>
<evidence type="ECO:0000256" key="1">
    <source>
        <dbReference type="SAM" id="MobiDB-lite"/>
    </source>
</evidence>
<dbReference type="Proteomes" id="UP000318288">
    <property type="component" value="Unassembled WGS sequence"/>
</dbReference>
<feature type="signal peptide" evidence="2">
    <location>
        <begin position="1"/>
        <end position="27"/>
    </location>
</feature>
<sequence precursor="true">MSWKRNVFYSALGASSVLVLSAGDVSAQCSGGGGGPRGMSTGSPTSLVSNFPYASNSLTSNYPSSSSLMANPYQQRVAQVQSQASTMAYQNEQRQRLSTLARDAQAMPFRMARAEAMRAARAERIAARLNQRDSGLPPSSRESYSLASVVAN</sequence>
<evidence type="ECO:0000313" key="3">
    <source>
        <dbReference type="EMBL" id="TWU48521.1"/>
    </source>
</evidence>
<reference evidence="3 4" key="1">
    <citation type="submission" date="2019-02" db="EMBL/GenBank/DDBJ databases">
        <title>Deep-cultivation of Planctomycetes and their phenomic and genomic characterization uncovers novel biology.</title>
        <authorList>
            <person name="Wiegand S."/>
            <person name="Jogler M."/>
            <person name="Boedeker C."/>
            <person name="Pinto D."/>
            <person name="Vollmers J."/>
            <person name="Rivas-Marin E."/>
            <person name="Kohn T."/>
            <person name="Peeters S.H."/>
            <person name="Heuer A."/>
            <person name="Rast P."/>
            <person name="Oberbeckmann S."/>
            <person name="Bunk B."/>
            <person name="Jeske O."/>
            <person name="Meyerdierks A."/>
            <person name="Storesund J.E."/>
            <person name="Kallscheuer N."/>
            <person name="Luecker S."/>
            <person name="Lage O.M."/>
            <person name="Pohl T."/>
            <person name="Merkel B.J."/>
            <person name="Hornburger P."/>
            <person name="Mueller R.-W."/>
            <person name="Bruemmer F."/>
            <person name="Labrenz M."/>
            <person name="Spormann A.M."/>
            <person name="Op Den Camp H."/>
            <person name="Overmann J."/>
            <person name="Amann R."/>
            <person name="Jetten M.S.M."/>
            <person name="Mascher T."/>
            <person name="Medema M.H."/>
            <person name="Devos D.P."/>
            <person name="Kaster A.-K."/>
            <person name="Ovreas L."/>
            <person name="Rohde M."/>
            <person name="Galperin M.Y."/>
            <person name="Jogler C."/>
        </authorList>
    </citation>
    <scope>NUCLEOTIDE SEQUENCE [LARGE SCALE GENOMIC DNA]</scope>
    <source>
        <strain evidence="3 4">Poly51</strain>
    </source>
</reference>
<accession>A0A5C6ELP9</accession>
<protein>
    <submittedName>
        <fullName evidence="3">Uncharacterized protein</fullName>
    </submittedName>
</protein>
<dbReference type="RefSeq" id="WP_246114667.1">
    <property type="nucleotide sequence ID" value="NZ_SJPW01000006.1"/>
</dbReference>
<keyword evidence="4" id="KW-1185">Reference proteome</keyword>
<proteinExistence type="predicted"/>
<evidence type="ECO:0000256" key="2">
    <source>
        <dbReference type="SAM" id="SignalP"/>
    </source>
</evidence>
<dbReference type="AlphaFoldDB" id="A0A5C6ELP9"/>
<comment type="caution">
    <text evidence="3">The sequence shown here is derived from an EMBL/GenBank/DDBJ whole genome shotgun (WGS) entry which is preliminary data.</text>
</comment>
<feature type="region of interest" description="Disordered" evidence="1">
    <location>
        <begin position="129"/>
        <end position="152"/>
    </location>
</feature>
<organism evidence="3 4">
    <name type="scientific">Rubripirellula tenax</name>
    <dbReference type="NCBI Taxonomy" id="2528015"/>
    <lineage>
        <taxon>Bacteria</taxon>
        <taxon>Pseudomonadati</taxon>
        <taxon>Planctomycetota</taxon>
        <taxon>Planctomycetia</taxon>
        <taxon>Pirellulales</taxon>
        <taxon>Pirellulaceae</taxon>
        <taxon>Rubripirellula</taxon>
    </lineage>
</organism>
<keyword evidence="2" id="KW-0732">Signal</keyword>
<feature type="chain" id="PRO_5023004078" evidence="2">
    <location>
        <begin position="28"/>
        <end position="152"/>
    </location>
</feature>
<name>A0A5C6ELP9_9BACT</name>
<feature type="compositionally biased region" description="Polar residues" evidence="1">
    <location>
        <begin position="140"/>
        <end position="152"/>
    </location>
</feature>
<gene>
    <name evidence="3" type="ORF">Poly51_44210</name>
</gene>